<proteinExistence type="predicted"/>
<comment type="caution">
    <text evidence="1">The sequence shown here is derived from an EMBL/GenBank/DDBJ whole genome shotgun (WGS) entry which is preliminary data.</text>
</comment>
<organism evidence="1 2">
    <name type="scientific">Mesobacillus selenatarsenatis</name>
    <dbReference type="NCBI Taxonomy" id="388741"/>
    <lineage>
        <taxon>Bacteria</taxon>
        <taxon>Bacillati</taxon>
        <taxon>Bacillota</taxon>
        <taxon>Bacilli</taxon>
        <taxon>Bacillales</taxon>
        <taxon>Bacillaceae</taxon>
        <taxon>Mesobacillus</taxon>
    </lineage>
</organism>
<dbReference type="EMBL" id="JAAVUM010000014">
    <property type="protein sequence ID" value="NKE07301.1"/>
    <property type="molecule type" value="Genomic_DNA"/>
</dbReference>
<evidence type="ECO:0000313" key="1">
    <source>
        <dbReference type="EMBL" id="NKE07301.1"/>
    </source>
</evidence>
<protein>
    <submittedName>
        <fullName evidence="1">Hsp20/alpha crystallin family protein</fullName>
    </submittedName>
</protein>
<reference evidence="1 2" key="1">
    <citation type="submission" date="2020-03" db="EMBL/GenBank/DDBJ databases">
        <authorList>
            <person name="Sun Q."/>
        </authorList>
    </citation>
    <scope>NUCLEOTIDE SEQUENCE [LARGE SCALE GENOMIC DNA]</scope>
    <source>
        <strain evidence="1 2">KACC 21451</strain>
    </source>
</reference>
<dbReference type="Proteomes" id="UP000587942">
    <property type="component" value="Unassembled WGS sequence"/>
</dbReference>
<name>A0A846TY72_9BACI</name>
<dbReference type="AlphaFoldDB" id="A0A846TY72"/>
<sequence>MFPWNLLPFDRNTQKKFLEMKPDEIENYVQQMMGKMLQPNMQGMLKPEEWLKGMQQQSAPNPVQPEAGLNAEMFETHDYVFVRLPLKDESMLKQMKLFYTSNQVIVEHIPDLSDKHTLVLPATVKRKGAAANYRDGVLELRLQKMVDMQFAEIDISK</sequence>
<dbReference type="SUPFAM" id="SSF49764">
    <property type="entry name" value="HSP20-like chaperones"/>
    <property type="match status" value="1"/>
</dbReference>
<dbReference type="CDD" id="cd00298">
    <property type="entry name" value="ACD_sHsps_p23-like"/>
    <property type="match status" value="1"/>
</dbReference>
<accession>A0A846TY72</accession>
<dbReference type="RefSeq" id="WP_167833703.1">
    <property type="nucleotide sequence ID" value="NZ_JAAVUM010000014.1"/>
</dbReference>
<gene>
    <name evidence="1" type="ORF">GWK17_17785</name>
</gene>
<evidence type="ECO:0000313" key="2">
    <source>
        <dbReference type="Proteomes" id="UP000587942"/>
    </source>
</evidence>
<dbReference type="InterPro" id="IPR008978">
    <property type="entry name" value="HSP20-like_chaperone"/>
</dbReference>